<evidence type="ECO:0008006" key="3">
    <source>
        <dbReference type="Google" id="ProtNLM"/>
    </source>
</evidence>
<dbReference type="EMBL" id="FOAN01000007">
    <property type="protein sequence ID" value="SEM08829.1"/>
    <property type="molecule type" value="Genomic_DNA"/>
</dbReference>
<dbReference type="OrthoDB" id="3034735at2"/>
<evidence type="ECO:0000313" key="2">
    <source>
        <dbReference type="Proteomes" id="UP000199664"/>
    </source>
</evidence>
<proteinExistence type="predicted"/>
<accession>A0A1H7VIX4</accession>
<dbReference type="STRING" id="1036779.SAMN04515666_107113"/>
<sequence>MKSSAFLVFANDVDPAQREAYERWHGGHHVPQRFTVPGILRATRYQAVGGGSPDYLTVYDLADIAVLNSPEYRRLAEHPDAVTLAMRPFLRNPLRLACHAMVGADCPHGGSLVMLRMADASAGRVAAWLEAERPPTIRLGRTAPDAGEHPIMGQAAMSEEAVALVFADTSEMAQTMAERMRDAIRSEPLSASRSGLLYERIESFS</sequence>
<dbReference type="RefSeq" id="WP_091838752.1">
    <property type="nucleotide sequence ID" value="NZ_FOAN01000007.1"/>
</dbReference>
<dbReference type="AlphaFoldDB" id="A0A1H7VIX4"/>
<keyword evidence="2" id="KW-1185">Reference proteome</keyword>
<protein>
    <recommendedName>
        <fullName evidence="3">EthD domain-containing protein</fullName>
    </recommendedName>
</protein>
<organism evidence="1 2">
    <name type="scientific">Bosea lupini</name>
    <dbReference type="NCBI Taxonomy" id="1036779"/>
    <lineage>
        <taxon>Bacteria</taxon>
        <taxon>Pseudomonadati</taxon>
        <taxon>Pseudomonadota</taxon>
        <taxon>Alphaproteobacteria</taxon>
        <taxon>Hyphomicrobiales</taxon>
        <taxon>Boseaceae</taxon>
        <taxon>Bosea</taxon>
    </lineage>
</organism>
<reference evidence="2" key="1">
    <citation type="submission" date="2016-10" db="EMBL/GenBank/DDBJ databases">
        <authorList>
            <person name="Varghese N."/>
            <person name="Submissions S."/>
        </authorList>
    </citation>
    <scope>NUCLEOTIDE SEQUENCE [LARGE SCALE GENOMIC DNA]</scope>
    <source>
        <strain evidence="2">LMG 26383,CCUG 61248,R- 45681</strain>
    </source>
</reference>
<name>A0A1H7VIX4_9HYPH</name>
<dbReference type="Proteomes" id="UP000199664">
    <property type="component" value="Unassembled WGS sequence"/>
</dbReference>
<gene>
    <name evidence="1" type="ORF">SAMN04515666_107113</name>
</gene>
<evidence type="ECO:0000313" key="1">
    <source>
        <dbReference type="EMBL" id="SEM08829.1"/>
    </source>
</evidence>